<organism evidence="1">
    <name type="scientific">bacterium 19MO03SA05</name>
    <dbReference type="NCBI Taxonomy" id="2920620"/>
    <lineage>
        <taxon>Bacteria</taxon>
    </lineage>
</organism>
<proteinExistence type="predicted"/>
<protein>
    <submittedName>
        <fullName evidence="1">DUF2971 domain-containing protein</fullName>
    </submittedName>
</protein>
<dbReference type="InterPro" id="IPR021352">
    <property type="entry name" value="DUF2971"/>
</dbReference>
<gene>
    <name evidence="1" type="ORF">MRM63_11310</name>
</gene>
<sequence>MYHYTDLNGFLSIIQNNSLWLTDARAMNDALEISWFGKLFAKGLERSIEGLHLSLSQKEILDDFINSSLNSNLTPHICCFSKEGDLLSQWRAYADDGFGVSIFFDESAFNKVSLSELPERLVDSTFYSDIIYCQEEQEVASKTLVDRTVNAINKISGNNRKDAYKTLPIREFWDIKANIELQSFFSKNPAFSEEKELRFIKLVELDKLKYKENLRFRVTGGTIASYFELEFSKPSIKRVILGPKCKADDNTIRLFLDANGFEHVEVLKSKASYR</sequence>
<dbReference type="Pfam" id="PF11185">
    <property type="entry name" value="DUF2971"/>
    <property type="match status" value="1"/>
</dbReference>
<reference evidence="1" key="1">
    <citation type="submission" date="2022-03" db="EMBL/GenBank/DDBJ databases">
        <title>Sea Food Isolates.</title>
        <authorList>
            <person name="Li c."/>
        </authorList>
    </citation>
    <scope>NUCLEOTIDE SEQUENCE</scope>
    <source>
        <strain evidence="1">19MO03SA05</strain>
    </source>
</reference>
<accession>A0AAU6VCG7</accession>
<dbReference type="AlphaFoldDB" id="A0AAU6VCG7"/>
<evidence type="ECO:0000313" key="1">
    <source>
        <dbReference type="EMBL" id="XAG84124.1"/>
    </source>
</evidence>
<name>A0AAU6VCG7_UNCXX</name>
<dbReference type="EMBL" id="CP095350">
    <property type="protein sequence ID" value="XAG84124.1"/>
    <property type="molecule type" value="Genomic_DNA"/>
</dbReference>